<evidence type="ECO:0000256" key="3">
    <source>
        <dbReference type="SAM" id="Coils"/>
    </source>
</evidence>
<protein>
    <submittedName>
        <fullName evidence="6">Midasin</fullName>
    </submittedName>
</protein>
<feature type="compositionally biased region" description="Polar residues" evidence="4">
    <location>
        <begin position="2793"/>
        <end position="2810"/>
    </location>
</feature>
<feature type="region of interest" description="Disordered" evidence="4">
    <location>
        <begin position="2941"/>
        <end position="2960"/>
    </location>
</feature>
<dbReference type="GO" id="GO:0000055">
    <property type="term" value="P:ribosomal large subunit export from nucleus"/>
    <property type="evidence" value="ECO:0007669"/>
    <property type="project" value="TreeGrafter"/>
</dbReference>
<feature type="compositionally biased region" description="Acidic residues" evidence="4">
    <location>
        <begin position="2626"/>
        <end position="2635"/>
    </location>
</feature>
<dbReference type="PANTHER" id="PTHR48103:SF2">
    <property type="entry name" value="MIDASIN"/>
    <property type="match status" value="1"/>
</dbReference>
<dbReference type="Pfam" id="PF13519">
    <property type="entry name" value="VWA_2"/>
    <property type="match status" value="1"/>
</dbReference>
<dbReference type="InterPro" id="IPR036465">
    <property type="entry name" value="vWFA_dom_sf"/>
</dbReference>
<feature type="compositionally biased region" description="Polar residues" evidence="4">
    <location>
        <begin position="2857"/>
        <end position="2866"/>
    </location>
</feature>
<dbReference type="GO" id="GO:0016887">
    <property type="term" value="F:ATP hydrolysis activity"/>
    <property type="evidence" value="ECO:0007669"/>
    <property type="project" value="InterPro"/>
</dbReference>
<feature type="compositionally biased region" description="Basic and acidic residues" evidence="4">
    <location>
        <begin position="1449"/>
        <end position="1469"/>
    </location>
</feature>
<dbReference type="GO" id="GO:0005524">
    <property type="term" value="F:ATP binding"/>
    <property type="evidence" value="ECO:0007669"/>
    <property type="project" value="UniProtKB-KW"/>
</dbReference>
<proteinExistence type="predicted"/>
<dbReference type="InterPro" id="IPR002035">
    <property type="entry name" value="VWF_A"/>
</dbReference>
<evidence type="ECO:0000313" key="6">
    <source>
        <dbReference type="EMBL" id="GIY25826.1"/>
    </source>
</evidence>
<dbReference type="SUPFAM" id="SSF52540">
    <property type="entry name" value="P-loop containing nucleoside triphosphate hydrolases"/>
    <property type="match status" value="1"/>
</dbReference>
<dbReference type="Pfam" id="PF07728">
    <property type="entry name" value="AAA_5"/>
    <property type="match status" value="1"/>
</dbReference>
<dbReference type="PANTHER" id="PTHR48103">
    <property type="entry name" value="MIDASIN-RELATED"/>
    <property type="match status" value="1"/>
</dbReference>
<feature type="compositionally biased region" description="Basic and acidic residues" evidence="4">
    <location>
        <begin position="2482"/>
        <end position="2493"/>
    </location>
</feature>
<feature type="compositionally biased region" description="Acidic residues" evidence="4">
    <location>
        <begin position="2578"/>
        <end position="2588"/>
    </location>
</feature>
<keyword evidence="3" id="KW-0175">Coiled coil</keyword>
<feature type="region of interest" description="Disordered" evidence="4">
    <location>
        <begin position="1449"/>
        <end position="1470"/>
    </location>
</feature>
<dbReference type="Gene3D" id="3.40.50.410">
    <property type="entry name" value="von Willebrand factor, type A domain"/>
    <property type="match status" value="1"/>
</dbReference>
<keyword evidence="2" id="KW-0067">ATP-binding</keyword>
<accession>A0AAV4RZP1</accession>
<evidence type="ECO:0000313" key="7">
    <source>
        <dbReference type="Proteomes" id="UP001054837"/>
    </source>
</evidence>
<feature type="compositionally biased region" description="Basic and acidic residues" evidence="4">
    <location>
        <begin position="2875"/>
        <end position="2886"/>
    </location>
</feature>
<feature type="coiled-coil region" evidence="3">
    <location>
        <begin position="1675"/>
        <end position="1709"/>
    </location>
</feature>
<evidence type="ECO:0000256" key="1">
    <source>
        <dbReference type="ARBA" id="ARBA00022741"/>
    </source>
</evidence>
<organism evidence="6 7">
    <name type="scientific">Caerostris darwini</name>
    <dbReference type="NCBI Taxonomy" id="1538125"/>
    <lineage>
        <taxon>Eukaryota</taxon>
        <taxon>Metazoa</taxon>
        <taxon>Ecdysozoa</taxon>
        <taxon>Arthropoda</taxon>
        <taxon>Chelicerata</taxon>
        <taxon>Arachnida</taxon>
        <taxon>Araneae</taxon>
        <taxon>Araneomorphae</taxon>
        <taxon>Entelegynae</taxon>
        <taxon>Araneoidea</taxon>
        <taxon>Araneidae</taxon>
        <taxon>Caerostris</taxon>
    </lineage>
</organism>
<feature type="domain" description="VWFA" evidence="5">
    <location>
        <begin position="3097"/>
        <end position="3297"/>
    </location>
</feature>
<dbReference type="InterPro" id="IPR011704">
    <property type="entry name" value="ATPase_dyneun-rel_AAA"/>
</dbReference>
<dbReference type="SUPFAM" id="SSF53300">
    <property type="entry name" value="vWA-like"/>
    <property type="match status" value="1"/>
</dbReference>
<feature type="region of interest" description="Disordered" evidence="4">
    <location>
        <begin position="2464"/>
        <end position="2927"/>
    </location>
</feature>
<dbReference type="PROSITE" id="PS50234">
    <property type="entry name" value="VWFA"/>
    <property type="match status" value="1"/>
</dbReference>
<dbReference type="GO" id="GO:0030687">
    <property type="term" value="C:preribosome, large subunit precursor"/>
    <property type="evidence" value="ECO:0007669"/>
    <property type="project" value="TreeGrafter"/>
</dbReference>
<keyword evidence="1" id="KW-0547">Nucleotide-binding</keyword>
<dbReference type="EMBL" id="BPLQ01006857">
    <property type="protein sequence ID" value="GIY25826.1"/>
    <property type="molecule type" value="Genomic_DNA"/>
</dbReference>
<feature type="compositionally biased region" description="Acidic residues" evidence="4">
    <location>
        <begin position="2539"/>
        <end position="2553"/>
    </location>
</feature>
<dbReference type="SMART" id="SM00327">
    <property type="entry name" value="VWA"/>
    <property type="match status" value="1"/>
</dbReference>
<name>A0AAV4RZP1_9ARAC</name>
<reference evidence="6 7" key="1">
    <citation type="submission" date="2021-06" db="EMBL/GenBank/DDBJ databases">
        <title>Caerostris darwini draft genome.</title>
        <authorList>
            <person name="Kono N."/>
            <person name="Arakawa K."/>
        </authorList>
    </citation>
    <scope>NUCLEOTIDE SEQUENCE [LARGE SCALE GENOMIC DNA]</scope>
</reference>
<feature type="compositionally biased region" description="Acidic residues" evidence="4">
    <location>
        <begin position="2651"/>
        <end position="2703"/>
    </location>
</feature>
<dbReference type="Gene3D" id="3.40.50.300">
    <property type="entry name" value="P-loop containing nucleotide triphosphate hydrolases"/>
    <property type="match status" value="1"/>
</dbReference>
<gene>
    <name evidence="6" type="primary">MDN1</name>
    <name evidence="6" type="ORF">CDAR_600182</name>
</gene>
<sequence length="3309" mass="379261">MLGAQTWNGAGKQLISIVRGRKSPVAWSRNGLMPRSMEARISAIVTPIRGRCKSRNVPAVVLPGCFRFHLQADVDRKIESVAHDLEPLVQEAVFQCVVTHQDRCLDKILTDMHLLSGVKQKPSSELKLRCLHRLIAAINHVFKVQSSSKQESSDVNITVSQKYLLNACSEIVDKLSAKVEAGSNSTGGQFEWVDSILINAAKKGDWLLIDDANFCSPSVLDRLNSLLEPGGVLTITEQGVVQGDLRTIKPHPDFRIFLTMNPRNGEISRAMRNRGVEIYVAPINERDTEPWMDYLNVSLLSESKGLNHTLLTTELFRLHSHLQYLNMATISDYFSAASLFAQFLKKHETPKAAFLKTCLSVYVKNQCDSTCREKLTSIIYDFTRGFPEKILTDISIPIINLLPNTIDYRHSSITSLVKRHAAVFTHFMSHLPKFLRRKEEEGFDERNIYYPYPVSNFPNRSRIRDRFFCIIRILIESSTIQLNTPIKYLDVFLQSIIKQEIEKLQPNAALKDLMLLCSQFISVLVEQLNSPIVTQLIDTVTKLFSLAAGFNKIRREELTIDPRWMPNVYNQLLCCVKKNNDSEVDVICLDNYANKFSLLLLLRTLEFNVSSIGKMPNMYSLLQTEKLSQFVKDNRIANVLRRIPAFLENVPCILLEMLNKKGSLYNDDYYWKFRDILHSFYACRLVCEEQKENFDIQHQLNVFTTHFYWLRKKIDKLEEEIPLSLPSCFEEIDSLLEHKTATRTFRLKFVKKSKYIPGFSTIRAAEIYKNAIDLYKHINLYNRLNVKEPSMHDLKIIFSNKQDWMKYLAKVVYKSVFSAVLEYVCYNREKLTDIKVQLHSANLMPADDVMEISEDSTTISPISDEKIVAEIQIMPLLDYIFNIYTAEILHKTSLEVKSELLYKLGYECLCADPKHLAHILRYVKHEPNMDVMSPSFVVLMTSFLNHQRHGFSSEGLRFVNSHLVNGTNGNTIAAPVLEWNAQSIWFKQAPLLTYICASLYDKCHDSTVCCHSSTLGQYEAKNEQLKKVNSILWKNFEKLANPRHSFRLTTANAITYSFFGLISGVALIKKCNIRKGTYTIEHIKELFKNAGIDSLVITAKKRDVLDVAFESIKELRSALKGQHDTNFMWRASKAYIFVGLLTKMLLIPNDAVDPNLKRTIKVQDNQKKMDDLANEHSIRDWIARVNFGLTLDETISLDCAPYLKKFTQMCKNTNMKIEALGKNIICRQGDIKFEKVVETLHNYMTDVGSPDDIINIFSGLSQVFVNRAKNMNVMDCDAILRAQTVIDNQRSFVETKSKEYFCYGDITTPFFFGIEQVMVGLQLAIQSIQLDQINQKFQSKHYQGVTNFLSQFISFPIESYCNSLDAASLLLNGENIQTFRNLLSFCKVPSIKADKLICKLLKSGVHEIINEIRINPPQNSAATHTILPLLMSALKFFWNAWDSQETEKKRKQEEEDSLYRHKEKHHEGELTEEEAINQKISTTFPSFRNEFADCFDADIDREENKLDNLSSKELQITPNDAFEIWQFHSTIMSILCTELNNPDENMKWVINKSKTPDYSTSYLLRYEVICEIVKYMPDKLEGILDDKLAAGHLLMSHELRKLHTEKNAYYDIYHSPNPTEVLTLKPILDNLEYQLKEMLEKKHPDEPQLLQVLKIVNRVLSFPVTDPLMKFVIGLELILETMQQWKRVLKKEKAEIAKKIIQYRSLELDCWRKGLDCVIRKQYVNCSKWWFHLYGLFSTPDQNSINKEAFDSQINSLKQFLDESPLGEFSPRLSILHTFLQQFKLSKTLLHRKLTAVLLNIYHYYEQFLPDVKNRISQIRKPIDKELKDFVKIARWNDINFEALKQSVKKSHRFVVKHVKTFEDALKLPAKKIFTIPSKKDLETSDGPTWALNIKEKDFLLKSEEKVDIEYFHKSDKVLFQKLPHCHKRMTKFSKKLSKSFAVLSHINTLNDFCGTILEALESVTIDSGKNICTRSQEKKQILLLIQKKKQMLSTLFKNLRVIGLSYGQGRIFAKNNLKASNILLTMPSFDTCEMDMLKFDLEFKDLLLKVSQDTNHYFYKSIAQYALFQKYMELPCKDLTLDIIQKIDGYSGNLIYHVATQRETIVRIAKSVDKIGCFLSSLSNLQKSVFDNSCIILPPEKDVLQQENVLNNLMVRFMMALHQFGMLMECAPSPSNGSDDMPSLIGDQNLLCSFVKDDLKWTEVVKCINESSAELENHFQRMCNSASNTSMFTTWERFSQTVENFKILMMSVYTVGNTIRKPGFKREQHPTLSLDRLSDKVQKEFLKAQERYNAIHCKSKIKGSQDCTKNITFNSIVQKLTKEVLLAYQDVVALCKSSNEINVSDDMCPENLFTVRITACMSDFEKCLRFQTITKLLNRLKKRIQQNMTSLDDIKAINDSLRLLLNLTPVLNQYFQLVKVYLAVHLGMHRTSCKFLTILLEIFNLLATKGFCIPADLEEEAKKSDETKFEDFEAGGFDDGEGVKDVSEKIESEDQLEGASKEGQEKEENKDQNDIKEEEKGIEMSDDFEGKSYNPDEKQEESEESDNEEGNEDLDKQMGDVDTEEAEKLDEKMWGSDSEDEEEDLNDANDTGGVTENRPSEMVAKDDMEKDSDNTGKKDMPQETMPDEQNDEYQGEAPDPLIDAPVQEPEVVELPEDMEITDDVDKEDGDGDGEPEEMEMECVSDEDLESKEVSEETEEDTEKSDAENNANKTAQEEENITKSDSAELAEENDDTNDKTNESNLPTHSSTAENEALPSEQTQSSSQDPVQEDSEKDWEGSGQRSDEQHKGQSETNNPSDQSAANESGATTKRKRSSTTEEEEQQKPNKKLGPPDKNRTVDDSADTSNIKQRPVADQHSTQKSLSSEDPDDSADVYEHVKDKEEGVSKAVDVATEEQAAVNPADEENETASDDDEVIEISSDDDDEAEQCNQEEFTKTKGDVCNKDKNRKPGNYVDDDEDTVPEGEVVRTHTAARGDSTMHTNFELWKSMSDERVEAQREAMKQQLIPILSTKSVELKTEDALNIWKKYENLTLSLSQELCEQLRLVLEPTKTSKLKGDYRTGKRLNMRKIIPYIASQYQKDKIWLRRTKPSKRQYQIMLAVDVSNSMCESESCQLAFETLSTLGQSLSLLEAGELSVIKFGEKVELLLDFNEQFNTETGARIFQQLKFDEQRTCYNLMVEYATQVMTRARNRSAMMSKETSQLLIILSDGRNVFGPGKEKVLSAIREAKKNNIFMIFIIFDSPTSKESIFDSLSVINFPQGNSKVEIVPYLQLFPFPFYLALRSVAALPAILGEALRQWFELVTATER</sequence>
<feature type="compositionally biased region" description="Basic and acidic residues" evidence="4">
    <location>
        <begin position="2500"/>
        <end position="2538"/>
    </location>
</feature>
<dbReference type="GO" id="GO:0005634">
    <property type="term" value="C:nucleus"/>
    <property type="evidence" value="ECO:0007669"/>
    <property type="project" value="TreeGrafter"/>
</dbReference>
<feature type="compositionally biased region" description="Basic and acidic residues" evidence="4">
    <location>
        <begin position="2832"/>
        <end position="2841"/>
    </location>
</feature>
<comment type="caution">
    <text evidence="6">The sequence shown here is derived from an EMBL/GenBank/DDBJ whole genome shotgun (WGS) entry which is preliminary data.</text>
</comment>
<feature type="compositionally biased region" description="Basic and acidic residues" evidence="4">
    <location>
        <begin position="2604"/>
        <end position="2622"/>
    </location>
</feature>
<dbReference type="InterPro" id="IPR027417">
    <property type="entry name" value="P-loop_NTPase"/>
</dbReference>
<evidence type="ECO:0000256" key="2">
    <source>
        <dbReference type="ARBA" id="ARBA00022840"/>
    </source>
</evidence>
<feature type="compositionally biased region" description="Acidic residues" evidence="4">
    <location>
        <begin position="2903"/>
        <end position="2927"/>
    </location>
</feature>
<feature type="compositionally biased region" description="Polar residues" evidence="4">
    <location>
        <begin position="2742"/>
        <end position="2769"/>
    </location>
</feature>
<keyword evidence="7" id="KW-1185">Reference proteome</keyword>
<evidence type="ECO:0000259" key="5">
    <source>
        <dbReference type="PROSITE" id="PS50234"/>
    </source>
</evidence>
<dbReference type="GO" id="GO:0000027">
    <property type="term" value="P:ribosomal large subunit assembly"/>
    <property type="evidence" value="ECO:0007669"/>
    <property type="project" value="TreeGrafter"/>
</dbReference>
<evidence type="ECO:0000256" key="4">
    <source>
        <dbReference type="SAM" id="MobiDB-lite"/>
    </source>
</evidence>
<dbReference type="Proteomes" id="UP001054837">
    <property type="component" value="Unassembled WGS sequence"/>
</dbReference>